<gene>
    <name evidence="1" type="ORF">SEPMUDRAFT_124879</name>
</gene>
<proteinExistence type="predicted"/>
<dbReference type="GeneID" id="27899077"/>
<dbReference type="Proteomes" id="UP000016931">
    <property type="component" value="Unassembled WGS sequence"/>
</dbReference>
<keyword evidence="2" id="KW-1185">Reference proteome</keyword>
<evidence type="ECO:0000313" key="2">
    <source>
        <dbReference type="Proteomes" id="UP000016931"/>
    </source>
</evidence>
<evidence type="ECO:0000313" key="1">
    <source>
        <dbReference type="EMBL" id="EMF14818.1"/>
    </source>
</evidence>
<dbReference type="HOGENOM" id="CLU_2832823_0_0_1"/>
<organism evidence="1 2">
    <name type="scientific">Sphaerulina musiva (strain SO2202)</name>
    <name type="common">Poplar stem canker fungus</name>
    <name type="synonym">Septoria musiva</name>
    <dbReference type="NCBI Taxonomy" id="692275"/>
    <lineage>
        <taxon>Eukaryota</taxon>
        <taxon>Fungi</taxon>
        <taxon>Dikarya</taxon>
        <taxon>Ascomycota</taxon>
        <taxon>Pezizomycotina</taxon>
        <taxon>Dothideomycetes</taxon>
        <taxon>Dothideomycetidae</taxon>
        <taxon>Mycosphaerellales</taxon>
        <taxon>Mycosphaerellaceae</taxon>
        <taxon>Sphaerulina</taxon>
    </lineage>
</organism>
<protein>
    <submittedName>
        <fullName evidence="1">Uncharacterized protein</fullName>
    </submittedName>
</protein>
<dbReference type="RefSeq" id="XP_016762939.1">
    <property type="nucleotide sequence ID" value="XM_016901940.1"/>
</dbReference>
<name>M3CM07_SPHMS</name>
<reference evidence="1 2" key="1">
    <citation type="journal article" date="2012" name="PLoS Pathog.">
        <title>Diverse lifestyles and strategies of plant pathogenesis encoded in the genomes of eighteen Dothideomycetes fungi.</title>
        <authorList>
            <person name="Ohm R.A."/>
            <person name="Feau N."/>
            <person name="Henrissat B."/>
            <person name="Schoch C.L."/>
            <person name="Horwitz B.A."/>
            <person name="Barry K.W."/>
            <person name="Condon B.J."/>
            <person name="Copeland A.C."/>
            <person name="Dhillon B."/>
            <person name="Glaser F."/>
            <person name="Hesse C.N."/>
            <person name="Kosti I."/>
            <person name="LaButti K."/>
            <person name="Lindquist E.A."/>
            <person name="Lucas S."/>
            <person name="Salamov A.A."/>
            <person name="Bradshaw R.E."/>
            <person name="Ciuffetti L."/>
            <person name="Hamelin R.C."/>
            <person name="Kema G.H.J."/>
            <person name="Lawrence C."/>
            <person name="Scott J.A."/>
            <person name="Spatafora J.W."/>
            <person name="Turgeon B.G."/>
            <person name="de Wit P.J.G.M."/>
            <person name="Zhong S."/>
            <person name="Goodwin S.B."/>
            <person name="Grigoriev I.V."/>
        </authorList>
    </citation>
    <scope>NUCLEOTIDE SEQUENCE [LARGE SCALE GENOMIC DNA]</scope>
    <source>
        <strain evidence="1 2">SO2202</strain>
    </source>
</reference>
<dbReference type="EMBL" id="KB456262">
    <property type="protein sequence ID" value="EMF14818.1"/>
    <property type="molecule type" value="Genomic_DNA"/>
</dbReference>
<dbReference type="AlphaFoldDB" id="M3CM07"/>
<sequence length="66" mass="7018">MGKVVGELRRAFVADAVGSLVASRSVRSTAQYSCVSIRSQTHLLRCPTAESSGVSTNSRDVQPLHS</sequence>
<accession>M3CM07</accession>